<dbReference type="PROSITE" id="PS01063">
    <property type="entry name" value="SIGMA70_ECF"/>
    <property type="match status" value="1"/>
</dbReference>
<feature type="domain" description="RNA polymerase sigma factor 70 region 4 type 2" evidence="8">
    <location>
        <begin position="134"/>
        <end position="184"/>
    </location>
</feature>
<name>A0A842HF84_9BACT</name>
<dbReference type="InterPro" id="IPR036388">
    <property type="entry name" value="WH-like_DNA-bd_sf"/>
</dbReference>
<accession>A0A842HF84</accession>
<dbReference type="SUPFAM" id="SSF88659">
    <property type="entry name" value="Sigma3 and sigma4 domains of RNA polymerase sigma factors"/>
    <property type="match status" value="1"/>
</dbReference>
<dbReference type="GO" id="GO:0006352">
    <property type="term" value="P:DNA-templated transcription initiation"/>
    <property type="evidence" value="ECO:0007669"/>
    <property type="project" value="InterPro"/>
</dbReference>
<dbReference type="RefSeq" id="WP_185675283.1">
    <property type="nucleotide sequence ID" value="NZ_JACHVB010000021.1"/>
</dbReference>
<evidence type="ECO:0000256" key="6">
    <source>
        <dbReference type="RuleBase" id="RU000716"/>
    </source>
</evidence>
<dbReference type="InterPro" id="IPR013324">
    <property type="entry name" value="RNA_pol_sigma_r3/r4-like"/>
</dbReference>
<keyword evidence="3 6" id="KW-0731">Sigma factor</keyword>
<protein>
    <recommendedName>
        <fullName evidence="6">RNA polymerase sigma factor</fullName>
    </recommendedName>
</protein>
<dbReference type="InterPro" id="IPR014289">
    <property type="entry name" value="RNA_pol_sigma-24-rel"/>
</dbReference>
<dbReference type="PANTHER" id="PTHR43133:SF8">
    <property type="entry name" value="RNA POLYMERASE SIGMA FACTOR HI_1459-RELATED"/>
    <property type="match status" value="1"/>
</dbReference>
<organism evidence="9 10">
    <name type="scientific">Ruficoccus amylovorans</name>
    <dbReference type="NCBI Taxonomy" id="1804625"/>
    <lineage>
        <taxon>Bacteria</taxon>
        <taxon>Pseudomonadati</taxon>
        <taxon>Verrucomicrobiota</taxon>
        <taxon>Opitutia</taxon>
        <taxon>Puniceicoccales</taxon>
        <taxon>Cerasicoccaceae</taxon>
        <taxon>Ruficoccus</taxon>
    </lineage>
</organism>
<dbReference type="Gene3D" id="1.10.10.10">
    <property type="entry name" value="Winged helix-like DNA-binding domain superfamily/Winged helix DNA-binding domain"/>
    <property type="match status" value="1"/>
</dbReference>
<dbReference type="InterPro" id="IPR014284">
    <property type="entry name" value="RNA_pol_sigma-70_dom"/>
</dbReference>
<evidence type="ECO:0000259" key="7">
    <source>
        <dbReference type="Pfam" id="PF04542"/>
    </source>
</evidence>
<dbReference type="CDD" id="cd06171">
    <property type="entry name" value="Sigma70_r4"/>
    <property type="match status" value="1"/>
</dbReference>
<reference evidence="9 10" key="1">
    <citation type="submission" date="2020-07" db="EMBL/GenBank/DDBJ databases">
        <authorList>
            <person name="Feng X."/>
        </authorList>
    </citation>
    <scope>NUCLEOTIDE SEQUENCE [LARGE SCALE GENOMIC DNA]</scope>
    <source>
        <strain evidence="9 10">JCM31066</strain>
    </source>
</reference>
<feature type="domain" description="RNA polymerase sigma-70 region 2" evidence="7">
    <location>
        <begin position="15"/>
        <end position="82"/>
    </location>
</feature>
<evidence type="ECO:0000256" key="4">
    <source>
        <dbReference type="ARBA" id="ARBA00023125"/>
    </source>
</evidence>
<evidence type="ECO:0000256" key="3">
    <source>
        <dbReference type="ARBA" id="ARBA00023082"/>
    </source>
</evidence>
<comment type="caution">
    <text evidence="9">The sequence shown here is derived from an EMBL/GenBank/DDBJ whole genome shotgun (WGS) entry which is preliminary data.</text>
</comment>
<evidence type="ECO:0000313" key="10">
    <source>
        <dbReference type="Proteomes" id="UP000546464"/>
    </source>
</evidence>
<gene>
    <name evidence="9" type="ORF">H5P28_08480</name>
</gene>
<evidence type="ECO:0000256" key="2">
    <source>
        <dbReference type="ARBA" id="ARBA00023015"/>
    </source>
</evidence>
<comment type="similarity">
    <text evidence="1 6">Belongs to the sigma-70 factor family. ECF subfamily.</text>
</comment>
<dbReference type="InterPro" id="IPR007627">
    <property type="entry name" value="RNA_pol_sigma70_r2"/>
</dbReference>
<sequence length="201" mass="22924">MPADHATAPDPADWVDEYGDALYRFAFFRVNNAALAEDLVQDTFLAAMKARDNFSGRSSVKTWLTGILKNKIIDHYRKKNRTQSMSELAGFYEKEEGELFSQDGAWNLGSGHAPGDWTPEAVQKLDRAEFMQHFHACASKLPERIRQVFLLREIDGMPSPEICERMDITPQNLWTILHRARMALRQCLEENFLGKSNTGSK</sequence>
<dbReference type="NCBIfam" id="TIGR02937">
    <property type="entry name" value="sigma70-ECF"/>
    <property type="match status" value="1"/>
</dbReference>
<dbReference type="EMBL" id="JACHVB010000021">
    <property type="protein sequence ID" value="MBC2594296.1"/>
    <property type="molecule type" value="Genomic_DNA"/>
</dbReference>
<keyword evidence="5 6" id="KW-0804">Transcription</keyword>
<evidence type="ECO:0000256" key="5">
    <source>
        <dbReference type="ARBA" id="ARBA00023163"/>
    </source>
</evidence>
<dbReference type="Gene3D" id="1.10.1740.10">
    <property type="match status" value="1"/>
</dbReference>
<dbReference type="InterPro" id="IPR013325">
    <property type="entry name" value="RNA_pol_sigma_r2"/>
</dbReference>
<dbReference type="GO" id="GO:0016987">
    <property type="term" value="F:sigma factor activity"/>
    <property type="evidence" value="ECO:0007669"/>
    <property type="project" value="UniProtKB-KW"/>
</dbReference>
<keyword evidence="4 6" id="KW-0238">DNA-binding</keyword>
<dbReference type="InterPro" id="IPR013249">
    <property type="entry name" value="RNA_pol_sigma70_r4_t2"/>
</dbReference>
<keyword evidence="10" id="KW-1185">Reference proteome</keyword>
<keyword evidence="2 6" id="KW-0805">Transcription regulation</keyword>
<dbReference type="InterPro" id="IPR000838">
    <property type="entry name" value="RNA_pol_sigma70_ECF_CS"/>
</dbReference>
<proteinExistence type="inferred from homology"/>
<dbReference type="SUPFAM" id="SSF88946">
    <property type="entry name" value="Sigma2 domain of RNA polymerase sigma factors"/>
    <property type="match status" value="1"/>
</dbReference>
<dbReference type="AlphaFoldDB" id="A0A842HF84"/>
<dbReference type="GO" id="GO:0003677">
    <property type="term" value="F:DNA binding"/>
    <property type="evidence" value="ECO:0007669"/>
    <property type="project" value="UniProtKB-KW"/>
</dbReference>
<evidence type="ECO:0000313" key="9">
    <source>
        <dbReference type="EMBL" id="MBC2594296.1"/>
    </source>
</evidence>
<dbReference type="Pfam" id="PF04542">
    <property type="entry name" value="Sigma70_r2"/>
    <property type="match status" value="1"/>
</dbReference>
<dbReference type="InterPro" id="IPR039425">
    <property type="entry name" value="RNA_pol_sigma-70-like"/>
</dbReference>
<evidence type="ECO:0000256" key="1">
    <source>
        <dbReference type="ARBA" id="ARBA00010641"/>
    </source>
</evidence>
<dbReference type="PANTHER" id="PTHR43133">
    <property type="entry name" value="RNA POLYMERASE ECF-TYPE SIGMA FACTO"/>
    <property type="match status" value="1"/>
</dbReference>
<dbReference type="Pfam" id="PF08281">
    <property type="entry name" value="Sigma70_r4_2"/>
    <property type="match status" value="1"/>
</dbReference>
<evidence type="ECO:0000259" key="8">
    <source>
        <dbReference type="Pfam" id="PF08281"/>
    </source>
</evidence>
<dbReference type="Proteomes" id="UP000546464">
    <property type="component" value="Unassembled WGS sequence"/>
</dbReference>
<dbReference type="NCBIfam" id="TIGR02943">
    <property type="entry name" value="Sig70_famx1"/>
    <property type="match status" value="1"/>
</dbReference>